<reference evidence="1 2" key="1">
    <citation type="submission" date="2016-05" db="EMBL/GenBank/DDBJ databases">
        <title>Diversity and Homogeneity among Thermoacidophilic Verrucomicrobia Methanotrophs Linked with Geographical Origin.</title>
        <authorList>
            <person name="Erikstad H.-A."/>
            <person name="Smestad N.B."/>
            <person name="Ceballos R.M."/>
            <person name="Birkeland N.-K."/>
        </authorList>
    </citation>
    <scope>NUCLEOTIDE SEQUENCE [LARGE SCALE GENOMIC DNA]</scope>
    <source>
        <strain evidence="1 2">Phi</strain>
    </source>
</reference>
<dbReference type="AlphaFoldDB" id="A0A4Y8P8W3"/>
<dbReference type="EMBL" id="LXQC01000162">
    <property type="protein sequence ID" value="TFE67083.1"/>
    <property type="molecule type" value="Genomic_DNA"/>
</dbReference>
<dbReference type="GO" id="GO:0019867">
    <property type="term" value="C:outer membrane"/>
    <property type="evidence" value="ECO:0007669"/>
    <property type="project" value="InterPro"/>
</dbReference>
<sequence length="153" mass="17427">MGKKLLKFFILFCVLWYKVSDCEAGPFTKEEKKILKTQPPFSIVIAHPEGFIGERLFLGGEIAQVQNLPDRSLMEVIHKPLSKSFKVPISTDLSYGRFIVSTRKLLDPSIYSRGKSVTVIGRLSRIQRGVIGQRPYKYPVISASHIHLWSDTY</sequence>
<dbReference type="Proteomes" id="UP000297713">
    <property type="component" value="Unassembled WGS sequence"/>
</dbReference>
<dbReference type="Pfam" id="PF03843">
    <property type="entry name" value="Slp"/>
    <property type="match status" value="1"/>
</dbReference>
<protein>
    <recommendedName>
        <fullName evidence="3">Starvation-inducible protein</fullName>
    </recommendedName>
</protein>
<name>A0A4Y8P8W3_9BACT</name>
<dbReference type="RefSeq" id="WP_134440629.1">
    <property type="nucleotide sequence ID" value="NZ_LXQC01000162.1"/>
</dbReference>
<organism evidence="1 2">
    <name type="scientific">Methylacidiphilum caldifontis</name>
    <dbReference type="NCBI Taxonomy" id="2795386"/>
    <lineage>
        <taxon>Bacteria</taxon>
        <taxon>Pseudomonadati</taxon>
        <taxon>Verrucomicrobiota</taxon>
        <taxon>Methylacidiphilae</taxon>
        <taxon>Methylacidiphilales</taxon>
        <taxon>Methylacidiphilaceae</taxon>
        <taxon>Methylacidiphilum (ex Ratnadevi et al. 2023)</taxon>
    </lineage>
</organism>
<keyword evidence="2" id="KW-1185">Reference proteome</keyword>
<evidence type="ECO:0000313" key="1">
    <source>
        <dbReference type="EMBL" id="TFE67083.1"/>
    </source>
</evidence>
<gene>
    <name evidence="1" type="ORF">A7Q10_09930</name>
</gene>
<dbReference type="InterPro" id="IPR004658">
    <property type="entry name" value="OMP_Slp"/>
</dbReference>
<evidence type="ECO:0008006" key="3">
    <source>
        <dbReference type="Google" id="ProtNLM"/>
    </source>
</evidence>
<dbReference type="PANTHER" id="PTHR37530">
    <property type="entry name" value="OUTER MEMBRANE PROTEIN SLP"/>
    <property type="match status" value="1"/>
</dbReference>
<evidence type="ECO:0000313" key="2">
    <source>
        <dbReference type="Proteomes" id="UP000297713"/>
    </source>
</evidence>
<dbReference type="PANTHER" id="PTHR37530:SF1">
    <property type="entry name" value="OUTER MEMBRANE PROTEIN SLP"/>
    <property type="match status" value="1"/>
</dbReference>
<accession>A0A4Y8P8W3</accession>
<dbReference type="OrthoDB" id="194425at2"/>
<proteinExistence type="predicted"/>
<comment type="caution">
    <text evidence="1">The sequence shown here is derived from an EMBL/GenBank/DDBJ whole genome shotgun (WGS) entry which is preliminary data.</text>
</comment>